<dbReference type="InterPro" id="IPR029063">
    <property type="entry name" value="SAM-dependent_MTases_sf"/>
</dbReference>
<reference evidence="3" key="1">
    <citation type="journal article" date="2019" name="Int. J. Syst. Evol. Microbiol.">
        <title>The Global Catalogue of Microorganisms (GCM) 10K type strain sequencing project: providing services to taxonomists for standard genome sequencing and annotation.</title>
        <authorList>
            <consortium name="The Broad Institute Genomics Platform"/>
            <consortium name="The Broad Institute Genome Sequencing Center for Infectious Disease"/>
            <person name="Wu L."/>
            <person name="Ma J."/>
        </authorList>
    </citation>
    <scope>NUCLEOTIDE SEQUENCE [LARGE SCALE GENOMIC DNA]</scope>
    <source>
        <strain evidence="3">CGMCC 4.7241</strain>
    </source>
</reference>
<dbReference type="RefSeq" id="WP_205117157.1">
    <property type="nucleotide sequence ID" value="NZ_JAFBCM010000001.1"/>
</dbReference>
<dbReference type="Proteomes" id="UP001595699">
    <property type="component" value="Unassembled WGS sequence"/>
</dbReference>
<dbReference type="EC" id="2.1.1.-" evidence="2"/>
<keyword evidence="3" id="KW-1185">Reference proteome</keyword>
<sequence length="241" mass="25817">MRDRVLELLSDPPAEPDWSRGYLDLIGGQPVASTGAIQSLWLGPIGSAFYANALPFWSRLTDEYRASLELLEAVDGSTVLDVGCGPGTLTARIGELVQPSGLVVGLDVSEPMLTRAVHATGSENVAYVRVDASLPPFEDETFDAVFSSAALQLFEDPFAALDELLRVLRPGGQLVLFTPCRGRGPFRIVSSVLASVGGVAMFDPRELPAALKARGITDVRQRVGGMFQLVDAYKQATPSRL</sequence>
<dbReference type="GO" id="GO:0032259">
    <property type="term" value="P:methylation"/>
    <property type="evidence" value="ECO:0007669"/>
    <property type="project" value="UniProtKB-KW"/>
</dbReference>
<protein>
    <submittedName>
        <fullName evidence="2">Class I SAM-dependent methyltransferase</fullName>
        <ecNumber evidence="2">2.1.1.-</ecNumber>
    </submittedName>
</protein>
<dbReference type="SUPFAM" id="SSF53335">
    <property type="entry name" value="S-adenosyl-L-methionine-dependent methyltransferases"/>
    <property type="match status" value="1"/>
</dbReference>
<dbReference type="PANTHER" id="PTHR43591:SF24">
    <property type="entry name" value="2-METHOXY-6-POLYPRENYL-1,4-BENZOQUINOL METHYLASE, MITOCHONDRIAL"/>
    <property type="match status" value="1"/>
</dbReference>
<keyword evidence="2" id="KW-0808">Transferase</keyword>
<evidence type="ECO:0000313" key="2">
    <source>
        <dbReference type="EMBL" id="MFC3760925.1"/>
    </source>
</evidence>
<evidence type="ECO:0000313" key="3">
    <source>
        <dbReference type="Proteomes" id="UP001595699"/>
    </source>
</evidence>
<dbReference type="InterPro" id="IPR013216">
    <property type="entry name" value="Methyltransf_11"/>
</dbReference>
<dbReference type="PANTHER" id="PTHR43591">
    <property type="entry name" value="METHYLTRANSFERASE"/>
    <property type="match status" value="1"/>
</dbReference>
<dbReference type="GO" id="GO:0008168">
    <property type="term" value="F:methyltransferase activity"/>
    <property type="evidence" value="ECO:0007669"/>
    <property type="project" value="UniProtKB-KW"/>
</dbReference>
<name>A0ABV7Y6Q7_9ACTN</name>
<dbReference type="CDD" id="cd02440">
    <property type="entry name" value="AdoMet_MTases"/>
    <property type="match status" value="1"/>
</dbReference>
<dbReference type="Pfam" id="PF08241">
    <property type="entry name" value="Methyltransf_11"/>
    <property type="match status" value="1"/>
</dbReference>
<proteinExistence type="predicted"/>
<gene>
    <name evidence="2" type="ORF">ACFOUW_08740</name>
</gene>
<organism evidence="2 3">
    <name type="scientific">Tenggerimyces flavus</name>
    <dbReference type="NCBI Taxonomy" id="1708749"/>
    <lineage>
        <taxon>Bacteria</taxon>
        <taxon>Bacillati</taxon>
        <taxon>Actinomycetota</taxon>
        <taxon>Actinomycetes</taxon>
        <taxon>Propionibacteriales</taxon>
        <taxon>Nocardioidaceae</taxon>
        <taxon>Tenggerimyces</taxon>
    </lineage>
</organism>
<dbReference type="EMBL" id="JBHRZH010000006">
    <property type="protein sequence ID" value="MFC3760925.1"/>
    <property type="molecule type" value="Genomic_DNA"/>
</dbReference>
<feature type="domain" description="Methyltransferase type 11" evidence="1">
    <location>
        <begin position="80"/>
        <end position="176"/>
    </location>
</feature>
<keyword evidence="2" id="KW-0489">Methyltransferase</keyword>
<comment type="caution">
    <text evidence="2">The sequence shown here is derived from an EMBL/GenBank/DDBJ whole genome shotgun (WGS) entry which is preliminary data.</text>
</comment>
<evidence type="ECO:0000259" key="1">
    <source>
        <dbReference type="Pfam" id="PF08241"/>
    </source>
</evidence>
<accession>A0ABV7Y6Q7</accession>
<dbReference type="Gene3D" id="3.40.50.150">
    <property type="entry name" value="Vaccinia Virus protein VP39"/>
    <property type="match status" value="1"/>
</dbReference>